<dbReference type="Proteomes" id="UP001364695">
    <property type="component" value="Unassembled WGS sequence"/>
</dbReference>
<evidence type="ECO:0000313" key="2">
    <source>
        <dbReference type="Proteomes" id="UP001364695"/>
    </source>
</evidence>
<gene>
    <name evidence="1" type="ORF">RV045_07250</name>
</gene>
<accession>A0ACC6P1Z6</accession>
<protein>
    <submittedName>
        <fullName evidence="1">Gluconate:H+ symporter</fullName>
    </submittedName>
</protein>
<name>A0ACC6P1Z6_9BURK</name>
<evidence type="ECO:0000313" key="1">
    <source>
        <dbReference type="EMBL" id="MEJ7138225.1"/>
    </source>
</evidence>
<reference evidence="1" key="1">
    <citation type="submission" date="2023-10" db="EMBL/GenBank/DDBJ databases">
        <title>Amphibacter perezi, gen. nov., sp. nov. a novel taxa of the family Comamonadaceae, class Betaproteobacteria isolated from the skin microbiota of Pelophylax perezi from different populations.</title>
        <authorList>
            <person name="Costa S."/>
            <person name="Proenca D.N."/>
            <person name="Lopes I."/>
            <person name="Morais P.V."/>
        </authorList>
    </citation>
    <scope>NUCLEOTIDE SEQUENCE</scope>
    <source>
        <strain evidence="1">SL12-8</strain>
    </source>
</reference>
<keyword evidence="2" id="KW-1185">Reference proteome</keyword>
<dbReference type="EMBL" id="JAWDIE010000009">
    <property type="protein sequence ID" value="MEJ7138225.1"/>
    <property type="molecule type" value="Genomic_DNA"/>
</dbReference>
<comment type="caution">
    <text evidence="1">The sequence shown here is derived from an EMBL/GenBank/DDBJ whole genome shotgun (WGS) entry which is preliminary data.</text>
</comment>
<organism evidence="1 2">
    <name type="scientific">Amphibiibacter pelophylacis</name>
    <dbReference type="NCBI Taxonomy" id="1799477"/>
    <lineage>
        <taxon>Bacteria</taxon>
        <taxon>Pseudomonadati</taxon>
        <taxon>Pseudomonadota</taxon>
        <taxon>Betaproteobacteria</taxon>
        <taxon>Burkholderiales</taxon>
        <taxon>Sphaerotilaceae</taxon>
        <taxon>Amphibiibacter</taxon>
    </lineage>
</organism>
<sequence>MSPFDIQLLITALVSVLVLVALIVSRIRMHPLLALLIVSAGVGLATGMAPTDIAKNLTSGAGKTLGAVGVVIALGAMLGKILADSGTTERLASAILRRTPDRMIPWAMTLVALVVGIPMFFEVGLVVMLPLIFSVARKLESREHFRGSAYVYVGVPVIAALAAMHGMVPPHPGPLTAIATLKTSVGPTMVYGFIAALPAMALGGPLYGAFLTPRMTTRPDRALLDQFTTTTQQVGPAPTQPGVGLGVLAALLPALLMLVNALAEMLLPAHAPLLRVSAFLGNPLIAMLLGVLFAAVALVYARGGSPEKLREALGQSLKPVASIMLIIAGGGAFQQILTAAKVGDAIVHLTHQFAFPPLVLGWLIAMLLSVSTGSATVGIVGAAGLLAPLAGSDPTLNLPLLALAIGCGSLFFNYANHAGFWLVKESFGMTMGEATRTISVVQSIVAVVGLIAVLLFNLLPAIG</sequence>
<proteinExistence type="predicted"/>